<reference evidence="2 3" key="1">
    <citation type="submission" date="2019-04" db="EMBL/GenBank/DDBJ databases">
        <title>Comparative genomics and transcriptomics to analyze fruiting body development in filamentous ascomycetes.</title>
        <authorList>
            <consortium name="DOE Joint Genome Institute"/>
            <person name="Lutkenhaus R."/>
            <person name="Traeger S."/>
            <person name="Breuer J."/>
            <person name="Kuo A."/>
            <person name="Lipzen A."/>
            <person name="Pangilinan J."/>
            <person name="Dilworth D."/>
            <person name="Sandor L."/>
            <person name="Poggeler S."/>
            <person name="Barry K."/>
            <person name="Grigoriev I.V."/>
            <person name="Nowrousian M."/>
        </authorList>
    </citation>
    <scope>NUCLEOTIDE SEQUENCE [LARGE SCALE GENOMIC DNA]</scope>
    <source>
        <strain evidence="2 3">CBS 389.68</strain>
    </source>
</reference>
<keyword evidence="1" id="KW-0812">Transmembrane</keyword>
<evidence type="ECO:0000313" key="3">
    <source>
        <dbReference type="Proteomes" id="UP000298138"/>
    </source>
</evidence>
<dbReference type="EMBL" id="ML220129">
    <property type="protein sequence ID" value="TGZ79697.1"/>
    <property type="molecule type" value="Genomic_DNA"/>
</dbReference>
<sequence>MDDVLSTILTATGLSTTTLGQSLQSLTSSATLNNIFMVVVTLYLSLKLLGMAYRTIMSFIWWAAVLMFLVLGFWTYQQGLGTVVGTLWGFAGRWWDQAEKVVDENAVLKMGKAFLEQQSQGVYEEVRRGL</sequence>
<dbReference type="AlphaFoldDB" id="A0A4S2MT98"/>
<organism evidence="2 3">
    <name type="scientific">Ascodesmis nigricans</name>
    <dbReference type="NCBI Taxonomy" id="341454"/>
    <lineage>
        <taxon>Eukaryota</taxon>
        <taxon>Fungi</taxon>
        <taxon>Dikarya</taxon>
        <taxon>Ascomycota</taxon>
        <taxon>Pezizomycotina</taxon>
        <taxon>Pezizomycetes</taxon>
        <taxon>Pezizales</taxon>
        <taxon>Ascodesmidaceae</taxon>
        <taxon>Ascodesmis</taxon>
    </lineage>
</organism>
<keyword evidence="1" id="KW-1133">Transmembrane helix</keyword>
<dbReference type="OrthoDB" id="3559694at2759"/>
<evidence type="ECO:0000313" key="2">
    <source>
        <dbReference type="EMBL" id="TGZ79697.1"/>
    </source>
</evidence>
<feature type="transmembrane region" description="Helical" evidence="1">
    <location>
        <begin position="30"/>
        <end position="49"/>
    </location>
</feature>
<gene>
    <name evidence="2" type="ORF">EX30DRAFT_364979</name>
</gene>
<accession>A0A4S2MT98</accession>
<keyword evidence="3" id="KW-1185">Reference proteome</keyword>
<dbReference type="InterPro" id="IPR024316">
    <property type="entry name" value="APQ12"/>
</dbReference>
<protein>
    <submittedName>
        <fullName evidence="2">Uncharacterized protein</fullName>
    </submittedName>
</protein>
<dbReference type="Pfam" id="PF12716">
    <property type="entry name" value="Apq12"/>
    <property type="match status" value="1"/>
</dbReference>
<dbReference type="Proteomes" id="UP000298138">
    <property type="component" value="Unassembled WGS sequence"/>
</dbReference>
<dbReference type="InParanoid" id="A0A4S2MT98"/>
<name>A0A4S2MT98_9PEZI</name>
<proteinExistence type="predicted"/>
<evidence type="ECO:0000256" key="1">
    <source>
        <dbReference type="SAM" id="Phobius"/>
    </source>
</evidence>
<feature type="transmembrane region" description="Helical" evidence="1">
    <location>
        <begin position="56"/>
        <end position="76"/>
    </location>
</feature>
<keyword evidence="1" id="KW-0472">Membrane</keyword>